<dbReference type="AlphaFoldDB" id="A0A249SPK1"/>
<dbReference type="Proteomes" id="UP000232229">
    <property type="component" value="Chromosome"/>
</dbReference>
<sequence length="222" mass="26033">MNKIKEKYSINDLSDYLILDESVTKIKLAKEIEIEDNNFNLNYFVNEEGEFTMDSIDKLCQEKFPFIQNPSSKILNEIFARNKIAKKLIINSLDKRNSSTIKFDGNDEEHKIAKKLAKSVVYDLNKFIYKHKINYIITNVVLANLESNEVNYFGQIDLIVKSEKEWFLCIFKFSKSPFELKYKYEAMLQKKLIENNSLIKISKAFVFNPLNDIVINEISIKT</sequence>
<organism evidence="1 2">
    <name type="scientific">Mesoplasma chauliocola</name>
    <dbReference type="NCBI Taxonomy" id="216427"/>
    <lineage>
        <taxon>Bacteria</taxon>
        <taxon>Bacillati</taxon>
        <taxon>Mycoplasmatota</taxon>
        <taxon>Mollicutes</taxon>
        <taxon>Entomoplasmatales</taxon>
        <taxon>Entomoplasmataceae</taxon>
        <taxon>Mesoplasma</taxon>
    </lineage>
</organism>
<proteinExistence type="predicted"/>
<protein>
    <submittedName>
        <fullName evidence="1">Uncharacterized protein</fullName>
    </submittedName>
</protein>
<keyword evidence="2" id="KW-1185">Reference proteome</keyword>
<reference evidence="1 2" key="1">
    <citation type="submission" date="2017-08" db="EMBL/GenBank/DDBJ databases">
        <title>Complete Genome Sequence of Mesoplasma chauliocola.</title>
        <authorList>
            <person name="Knight T.F.Jr."/>
            <person name="Citino T."/>
        </authorList>
    </citation>
    <scope>NUCLEOTIDE SEQUENCE [LARGE SCALE GENOMIC DNA]</scope>
    <source>
        <strain evidence="1 2">CHPA-2</strain>
    </source>
</reference>
<evidence type="ECO:0000313" key="2">
    <source>
        <dbReference type="Proteomes" id="UP000232229"/>
    </source>
</evidence>
<gene>
    <name evidence="1" type="ORF">CK556_03550</name>
</gene>
<dbReference type="KEGG" id="mchc:CK556_03550"/>
<evidence type="ECO:0000313" key="1">
    <source>
        <dbReference type="EMBL" id="ASZ09401.1"/>
    </source>
</evidence>
<accession>A0A249SPK1</accession>
<dbReference type="STRING" id="1336232.GCA_000518825_01129"/>
<name>A0A249SPK1_9MOLU</name>
<dbReference type="RefSeq" id="WP_027875530.1">
    <property type="nucleotide sequence ID" value="NZ_CP023173.1"/>
</dbReference>
<dbReference type="EMBL" id="CP023173">
    <property type="protein sequence ID" value="ASZ09401.1"/>
    <property type="molecule type" value="Genomic_DNA"/>
</dbReference>